<dbReference type="FunFam" id="2.40.100.10:FF:000022">
    <property type="entry name" value="Peptidyl-prolyl cis-trans isomerase CYP95"/>
    <property type="match status" value="1"/>
</dbReference>
<evidence type="ECO:0000256" key="5">
    <source>
        <dbReference type="RuleBase" id="RU363019"/>
    </source>
</evidence>
<evidence type="ECO:0000313" key="7">
    <source>
        <dbReference type="EMBL" id="KAK3274917.1"/>
    </source>
</evidence>
<dbReference type="GO" id="GO:0016018">
    <property type="term" value="F:cyclosporin A binding"/>
    <property type="evidence" value="ECO:0007669"/>
    <property type="project" value="TreeGrafter"/>
</dbReference>
<dbReference type="EC" id="5.2.1.8" evidence="5"/>
<comment type="function">
    <text evidence="5">PPIases accelerate the folding of proteins. It catalyzes the cis-trans isomerization of proline imidic peptide bonds in oligopeptides.</text>
</comment>
<dbReference type="GO" id="GO:0006457">
    <property type="term" value="P:protein folding"/>
    <property type="evidence" value="ECO:0007669"/>
    <property type="project" value="InterPro"/>
</dbReference>
<evidence type="ECO:0000313" key="8">
    <source>
        <dbReference type="Proteomes" id="UP001190700"/>
    </source>
</evidence>
<comment type="caution">
    <text evidence="7">The sequence shown here is derived from an EMBL/GenBank/DDBJ whole genome shotgun (WGS) entry which is preliminary data.</text>
</comment>
<reference evidence="7 8" key="1">
    <citation type="journal article" date="2015" name="Genome Biol. Evol.">
        <title>Comparative Genomics of a Bacterivorous Green Alga Reveals Evolutionary Causalities and Consequences of Phago-Mixotrophic Mode of Nutrition.</title>
        <authorList>
            <person name="Burns J.A."/>
            <person name="Paasch A."/>
            <person name="Narechania A."/>
            <person name="Kim E."/>
        </authorList>
    </citation>
    <scope>NUCLEOTIDE SEQUENCE [LARGE SCALE GENOMIC DNA]</scope>
    <source>
        <strain evidence="7 8">PLY_AMNH</strain>
    </source>
</reference>
<protein>
    <recommendedName>
        <fullName evidence="5">Peptidyl-prolyl cis-trans isomerase</fullName>
        <shortName evidence="5">PPIase</shortName>
        <ecNumber evidence="5">5.2.1.8</ecNumber>
    </recommendedName>
</protein>
<dbReference type="Gene3D" id="2.40.100.10">
    <property type="entry name" value="Cyclophilin-like"/>
    <property type="match status" value="1"/>
</dbReference>
<accession>A0AAE0GBF6</accession>
<dbReference type="PRINTS" id="PR00153">
    <property type="entry name" value="CSAPPISMRASE"/>
</dbReference>
<dbReference type="InterPro" id="IPR029000">
    <property type="entry name" value="Cyclophilin-like_dom_sf"/>
</dbReference>
<evidence type="ECO:0000256" key="1">
    <source>
        <dbReference type="ARBA" id="ARBA00000971"/>
    </source>
</evidence>
<dbReference type="InterPro" id="IPR020892">
    <property type="entry name" value="Cyclophilin-type_PPIase_CS"/>
</dbReference>
<comment type="catalytic activity">
    <reaction evidence="1 5">
        <text>[protein]-peptidylproline (omega=180) = [protein]-peptidylproline (omega=0)</text>
        <dbReference type="Rhea" id="RHEA:16237"/>
        <dbReference type="Rhea" id="RHEA-COMP:10747"/>
        <dbReference type="Rhea" id="RHEA-COMP:10748"/>
        <dbReference type="ChEBI" id="CHEBI:83833"/>
        <dbReference type="ChEBI" id="CHEBI:83834"/>
        <dbReference type="EC" id="5.2.1.8"/>
    </reaction>
</comment>
<dbReference type="PANTHER" id="PTHR11071:SF561">
    <property type="entry name" value="PEPTIDYL-PROLYL CIS-TRANS ISOMERASE D-RELATED"/>
    <property type="match status" value="1"/>
</dbReference>
<dbReference type="GO" id="GO:0005737">
    <property type="term" value="C:cytoplasm"/>
    <property type="evidence" value="ECO:0007669"/>
    <property type="project" value="TreeGrafter"/>
</dbReference>
<comment type="similarity">
    <text evidence="2 5">Belongs to the cyclophilin-type PPIase family.</text>
</comment>
<proteinExistence type="inferred from homology"/>
<evidence type="ECO:0000256" key="4">
    <source>
        <dbReference type="ARBA" id="ARBA00023235"/>
    </source>
</evidence>
<name>A0AAE0GBF6_9CHLO</name>
<evidence type="ECO:0000256" key="2">
    <source>
        <dbReference type="ARBA" id="ARBA00007365"/>
    </source>
</evidence>
<dbReference type="EMBL" id="LGRX02007485">
    <property type="protein sequence ID" value="KAK3274917.1"/>
    <property type="molecule type" value="Genomic_DNA"/>
</dbReference>
<sequence length="213" mass="23052">MDYILGEMEDLPMVYLDIEIDDRKAGRVVILLRPDVVPITAENFRALCTGELGVSQAEPHVPLHYKGTRFHRILQNFVMQGGDFTKGNGTGGTSIYGFRFKDENFTLTHDGPGVVAMANSGKNTNGSQFFITTVRCPRLNGSHVVFGKVVKGMDVVMAMDACGTKTGTPTKKVVIADCGELLPGHRNDVTNDPNCNITMCGVGGPDNKNCIIS</sequence>
<dbReference type="GO" id="GO:0003755">
    <property type="term" value="F:peptidyl-prolyl cis-trans isomerase activity"/>
    <property type="evidence" value="ECO:0007669"/>
    <property type="project" value="UniProtKB-UniRule"/>
</dbReference>
<gene>
    <name evidence="7" type="ORF">CYMTET_16931</name>
</gene>
<dbReference type="Proteomes" id="UP001190700">
    <property type="component" value="Unassembled WGS sequence"/>
</dbReference>
<feature type="domain" description="PPIase cyclophilin-type" evidence="6">
    <location>
        <begin position="15"/>
        <end position="180"/>
    </location>
</feature>
<keyword evidence="4 5" id="KW-0413">Isomerase</keyword>
<dbReference type="PANTHER" id="PTHR11071">
    <property type="entry name" value="PEPTIDYL-PROLYL CIS-TRANS ISOMERASE"/>
    <property type="match status" value="1"/>
</dbReference>
<evidence type="ECO:0000259" key="6">
    <source>
        <dbReference type="PROSITE" id="PS50072"/>
    </source>
</evidence>
<dbReference type="Pfam" id="PF00160">
    <property type="entry name" value="Pro_isomerase"/>
    <property type="match status" value="1"/>
</dbReference>
<dbReference type="InterPro" id="IPR002130">
    <property type="entry name" value="Cyclophilin-type_PPIase_dom"/>
</dbReference>
<keyword evidence="8" id="KW-1185">Reference proteome</keyword>
<dbReference type="SUPFAM" id="SSF50891">
    <property type="entry name" value="Cyclophilin-like"/>
    <property type="match status" value="1"/>
</dbReference>
<dbReference type="AlphaFoldDB" id="A0AAE0GBF6"/>
<organism evidence="7 8">
    <name type="scientific">Cymbomonas tetramitiformis</name>
    <dbReference type="NCBI Taxonomy" id="36881"/>
    <lineage>
        <taxon>Eukaryota</taxon>
        <taxon>Viridiplantae</taxon>
        <taxon>Chlorophyta</taxon>
        <taxon>Pyramimonadophyceae</taxon>
        <taxon>Pyramimonadales</taxon>
        <taxon>Pyramimonadaceae</taxon>
        <taxon>Cymbomonas</taxon>
    </lineage>
</organism>
<evidence type="ECO:0000256" key="3">
    <source>
        <dbReference type="ARBA" id="ARBA00023110"/>
    </source>
</evidence>
<keyword evidence="3 5" id="KW-0697">Rotamase</keyword>
<dbReference type="PROSITE" id="PS00170">
    <property type="entry name" value="CSA_PPIASE_1"/>
    <property type="match status" value="1"/>
</dbReference>
<dbReference type="PROSITE" id="PS50072">
    <property type="entry name" value="CSA_PPIASE_2"/>
    <property type="match status" value="1"/>
</dbReference>